<dbReference type="SUPFAM" id="SSF51430">
    <property type="entry name" value="NAD(P)-linked oxidoreductase"/>
    <property type="match status" value="1"/>
</dbReference>
<dbReference type="Proteomes" id="UP001301728">
    <property type="component" value="Unassembled WGS sequence"/>
</dbReference>
<dbReference type="CDD" id="cd19100">
    <property type="entry name" value="AKR_unchar"/>
    <property type="match status" value="1"/>
</dbReference>
<dbReference type="PROSITE" id="PS51318">
    <property type="entry name" value="TAT"/>
    <property type="match status" value="1"/>
</dbReference>
<comment type="caution">
    <text evidence="2">The sequence shown here is derived from an EMBL/GenBank/DDBJ whole genome shotgun (WGS) entry which is preliminary data.</text>
</comment>
<accession>A0ABU5TZ12</accession>
<gene>
    <name evidence="2" type="ORF">VB854_13420</name>
</gene>
<dbReference type="InterPro" id="IPR023210">
    <property type="entry name" value="NADP_OxRdtase_dom"/>
</dbReference>
<dbReference type="InterPro" id="IPR006311">
    <property type="entry name" value="TAT_signal"/>
</dbReference>
<sequence length="376" mass="41886">MSDQRSGADANRFLRDFNRRQFLKGVGFIGVGASTGLADHILHSNTSVEAPELNTSSAKLTLAQTSENRSGEIPRRPLGKTGVEVSAIGLGGATLGQAKSKEEAIRITHEAIDNGITFMDNAWEYNNHRSEEWMGEALQGRRDQVFLMTKVCTHGRDASVAMQQLEESLRRLKTDYIDLWQIHEVIYYNDPELIFRPDGAIEALERAKQEGKVKFVGFTGHKDPAIHLEMLSHNYPFDTVQLPINCFDASFMSFQNQVLPELDRQGIAAIGMKSLSGNAEAVKKGLVTPQEAIRYAMSMPIATLVSGIDSVEVLRQNIAIARDFQPMTAQEMQALRERVVPYATDGRFELFKSSKKFDADVGRKQHGFPTQDQLPT</sequence>
<keyword evidence="2" id="KW-0560">Oxidoreductase</keyword>
<dbReference type="PANTHER" id="PTHR43312">
    <property type="entry name" value="D-THREO-ALDOSE 1-DEHYDROGENASE"/>
    <property type="match status" value="1"/>
</dbReference>
<keyword evidence="3" id="KW-1185">Reference proteome</keyword>
<dbReference type="InterPro" id="IPR036812">
    <property type="entry name" value="NAD(P)_OxRdtase_dom_sf"/>
</dbReference>
<protein>
    <submittedName>
        <fullName evidence="2">Aldo/keto reductase</fullName>
        <ecNumber evidence="2">1.1.1.-</ecNumber>
    </submittedName>
</protein>
<dbReference type="Gene3D" id="3.20.20.100">
    <property type="entry name" value="NADP-dependent oxidoreductase domain"/>
    <property type="match status" value="1"/>
</dbReference>
<evidence type="ECO:0000259" key="1">
    <source>
        <dbReference type="Pfam" id="PF00248"/>
    </source>
</evidence>
<dbReference type="GO" id="GO:0016491">
    <property type="term" value="F:oxidoreductase activity"/>
    <property type="evidence" value="ECO:0007669"/>
    <property type="project" value="UniProtKB-KW"/>
</dbReference>
<dbReference type="InterPro" id="IPR020471">
    <property type="entry name" value="AKR"/>
</dbReference>
<evidence type="ECO:0000313" key="2">
    <source>
        <dbReference type="EMBL" id="MEA5519942.1"/>
    </source>
</evidence>
<dbReference type="InterPro" id="IPR053135">
    <property type="entry name" value="AKR2_Oxidoreductase"/>
</dbReference>
<proteinExistence type="predicted"/>
<evidence type="ECO:0000313" key="3">
    <source>
        <dbReference type="Proteomes" id="UP001301728"/>
    </source>
</evidence>
<dbReference type="Pfam" id="PF00248">
    <property type="entry name" value="Aldo_ket_red"/>
    <property type="match status" value="1"/>
</dbReference>
<feature type="domain" description="NADP-dependent oxidoreductase" evidence="1">
    <location>
        <begin position="87"/>
        <end position="277"/>
    </location>
</feature>
<dbReference type="PANTHER" id="PTHR43312:SF1">
    <property type="entry name" value="NADP-DEPENDENT OXIDOREDUCTASE DOMAIN-CONTAINING PROTEIN"/>
    <property type="match status" value="1"/>
</dbReference>
<dbReference type="PRINTS" id="PR00069">
    <property type="entry name" value="ALDKETRDTASE"/>
</dbReference>
<dbReference type="EC" id="1.1.1.-" evidence="2"/>
<dbReference type="RefSeq" id="WP_323217719.1">
    <property type="nucleotide sequence ID" value="NZ_JAYGHT010000072.1"/>
</dbReference>
<organism evidence="2 3">
    <name type="scientific">Limnoraphis robusta CCNP1315</name>
    <dbReference type="NCBI Taxonomy" id="3110306"/>
    <lineage>
        <taxon>Bacteria</taxon>
        <taxon>Bacillati</taxon>
        <taxon>Cyanobacteriota</taxon>
        <taxon>Cyanophyceae</taxon>
        <taxon>Oscillatoriophycideae</taxon>
        <taxon>Oscillatoriales</taxon>
        <taxon>Sirenicapillariaceae</taxon>
        <taxon>Limnoraphis</taxon>
    </lineage>
</organism>
<dbReference type="EMBL" id="JAYGHT010000072">
    <property type="protein sequence ID" value="MEA5519942.1"/>
    <property type="molecule type" value="Genomic_DNA"/>
</dbReference>
<name>A0ABU5TZ12_9CYAN</name>
<reference evidence="2 3" key="1">
    <citation type="submission" date="2023-12" db="EMBL/GenBank/DDBJ databases">
        <title>Baltic Sea Cyanobacteria.</title>
        <authorList>
            <person name="Delbaje E."/>
            <person name="Fewer D.P."/>
            <person name="Shishido T.K."/>
        </authorList>
    </citation>
    <scope>NUCLEOTIDE SEQUENCE [LARGE SCALE GENOMIC DNA]</scope>
    <source>
        <strain evidence="2 3">CCNP 1315</strain>
    </source>
</reference>